<feature type="region of interest" description="Disordered" evidence="1">
    <location>
        <begin position="101"/>
        <end position="143"/>
    </location>
</feature>
<keyword evidence="2" id="KW-0812">Transmembrane</keyword>
<feature type="transmembrane region" description="Helical" evidence="2">
    <location>
        <begin position="504"/>
        <end position="527"/>
    </location>
</feature>
<dbReference type="GO" id="GO:0000324">
    <property type="term" value="C:fungal-type vacuole"/>
    <property type="evidence" value="ECO:0007669"/>
    <property type="project" value="TreeGrafter"/>
</dbReference>
<evidence type="ECO:0000313" key="3">
    <source>
        <dbReference type="EMBL" id="TIA92098.1"/>
    </source>
</evidence>
<organism evidence="3 4">
    <name type="scientific">Wallemia hederae</name>
    <dbReference type="NCBI Taxonomy" id="1540922"/>
    <lineage>
        <taxon>Eukaryota</taxon>
        <taxon>Fungi</taxon>
        <taxon>Dikarya</taxon>
        <taxon>Basidiomycota</taxon>
        <taxon>Wallemiomycotina</taxon>
        <taxon>Wallemiomycetes</taxon>
        <taxon>Wallemiales</taxon>
        <taxon>Wallemiaceae</taxon>
        <taxon>Wallemia</taxon>
    </lineage>
</organism>
<evidence type="ECO:0000256" key="1">
    <source>
        <dbReference type="SAM" id="MobiDB-lite"/>
    </source>
</evidence>
<dbReference type="Proteomes" id="UP000310189">
    <property type="component" value="Unassembled WGS sequence"/>
</dbReference>
<evidence type="ECO:0000313" key="4">
    <source>
        <dbReference type="Proteomes" id="UP000310189"/>
    </source>
</evidence>
<sequence length="546" mass="61545">MKLGFVVYLEMQGSQVVYDTLIKEVLQRHETEIEVGLRKLKGGVYDLAVKYLKVIYGSLTSQGQQEEFIPLETEQTEHTQNSNLSQFISSYTPAVISTQLNSQLKRRGRGDEPATQPVQPAQTAQRKATKPPTNSQPEQSSSASSWLFGYLQRGQKSTNDKIVLIPPWADDEPPSPSSTQQQLQQQDTRTGPVELFHASTTDLTHQLYPTPSQAASADLKWWKLTLPSKLRDKEKDKDKERDRDRDRDRDKEKEKDKSANLRSSSDTTAPEGTAIAGPSGPSQLRQSVDQTGFFSGHSQLSSFDDSFIERHSNSSHHNPGLRSSHNRLARKELDNAAQHRRRKLGRRTKKDKLRKFLLHSAYVPLLFRGLNVGFTTATLAVCIRIRILESEYDVTGISGAGAIIGIIFAPMTLTHVMVSIYLEYFYGRPIGIWGIRSKMAHTLLDLVFISFWSAELSLVFDNYFTSLLSCSNMSAWWSDVTQANERATDMLVSVQEQNQMCNHLAGLVGLVFVGMLLYVVNLVVSLYRIYERVRLHQVLHNGPEGE</sequence>
<feature type="transmembrane region" description="Helical" evidence="2">
    <location>
        <begin position="356"/>
        <end position="387"/>
    </location>
</feature>
<feature type="compositionally biased region" description="Low complexity" evidence="1">
    <location>
        <begin position="113"/>
        <end position="125"/>
    </location>
</feature>
<feature type="region of interest" description="Disordered" evidence="1">
    <location>
        <begin position="165"/>
        <end position="190"/>
    </location>
</feature>
<proteinExistence type="predicted"/>
<keyword evidence="4" id="KW-1185">Reference proteome</keyword>
<accession>A0A4T0FU11</accession>
<feature type="compositionally biased region" description="Basic and acidic residues" evidence="1">
    <location>
        <begin position="232"/>
        <end position="259"/>
    </location>
</feature>
<keyword evidence="2" id="KW-1133">Transmembrane helix</keyword>
<name>A0A4T0FU11_9BASI</name>
<dbReference type="GO" id="GO:0071944">
    <property type="term" value="C:cell periphery"/>
    <property type="evidence" value="ECO:0007669"/>
    <property type="project" value="TreeGrafter"/>
</dbReference>
<dbReference type="PANTHER" id="PTHR36819:SF1">
    <property type="entry name" value="REGULATOR OF PHOSPHOLIPASE D SRF1"/>
    <property type="match status" value="1"/>
</dbReference>
<dbReference type="InterPro" id="IPR037737">
    <property type="entry name" value="Srf1"/>
</dbReference>
<feature type="region of interest" description="Disordered" evidence="1">
    <location>
        <begin position="232"/>
        <end position="287"/>
    </location>
</feature>
<dbReference type="OrthoDB" id="1436450at2759"/>
<dbReference type="EMBL" id="SPNW01000008">
    <property type="protein sequence ID" value="TIA92098.1"/>
    <property type="molecule type" value="Genomic_DNA"/>
</dbReference>
<gene>
    <name evidence="3" type="ORF">E3P99_00703</name>
</gene>
<keyword evidence="2" id="KW-0472">Membrane</keyword>
<protein>
    <submittedName>
        <fullName evidence="3">Uncharacterized protein</fullName>
    </submittedName>
</protein>
<feature type="transmembrane region" description="Helical" evidence="2">
    <location>
        <begin position="399"/>
        <end position="422"/>
    </location>
</feature>
<reference evidence="3 4" key="1">
    <citation type="submission" date="2019-03" db="EMBL/GenBank/DDBJ databases">
        <title>Sequencing 23 genomes of Wallemia ichthyophaga.</title>
        <authorList>
            <person name="Gostincar C."/>
        </authorList>
    </citation>
    <scope>NUCLEOTIDE SEQUENCE [LARGE SCALE GENOMIC DNA]</scope>
    <source>
        <strain evidence="3 4">EXF-5753</strain>
    </source>
</reference>
<evidence type="ECO:0000256" key="2">
    <source>
        <dbReference type="SAM" id="Phobius"/>
    </source>
</evidence>
<feature type="compositionally biased region" description="Polar residues" evidence="1">
    <location>
        <begin position="260"/>
        <end position="270"/>
    </location>
</feature>
<feature type="compositionally biased region" description="Low complexity" evidence="1">
    <location>
        <begin position="177"/>
        <end position="190"/>
    </location>
</feature>
<dbReference type="PANTHER" id="PTHR36819">
    <property type="entry name" value="REGULATOR OF PHOSPHOLIPASE D SRF1"/>
    <property type="match status" value="1"/>
</dbReference>
<dbReference type="AlphaFoldDB" id="A0A4T0FU11"/>
<comment type="caution">
    <text evidence="3">The sequence shown here is derived from an EMBL/GenBank/DDBJ whole genome shotgun (WGS) entry which is preliminary data.</text>
</comment>